<evidence type="ECO:0000256" key="2">
    <source>
        <dbReference type="ARBA" id="ARBA00007520"/>
    </source>
</evidence>
<accession>A0AA38XXY4</accession>
<name>A0AA38XXY4_9EURO</name>
<evidence type="ECO:0000256" key="4">
    <source>
        <dbReference type="ARBA" id="ARBA00022692"/>
    </source>
</evidence>
<feature type="transmembrane region" description="Helical" evidence="8">
    <location>
        <begin position="195"/>
        <end position="214"/>
    </location>
</feature>
<comment type="subcellular location">
    <subcellularLocation>
        <location evidence="1">Membrane</location>
        <topology evidence="1">Multi-pass membrane protein</topology>
    </subcellularLocation>
</comment>
<evidence type="ECO:0000256" key="8">
    <source>
        <dbReference type="SAM" id="Phobius"/>
    </source>
</evidence>
<dbReference type="GO" id="GO:0022857">
    <property type="term" value="F:transmembrane transporter activity"/>
    <property type="evidence" value="ECO:0007669"/>
    <property type="project" value="InterPro"/>
</dbReference>
<feature type="region of interest" description="Disordered" evidence="7">
    <location>
        <begin position="1"/>
        <end position="49"/>
    </location>
</feature>
<dbReference type="InterPro" id="IPR036259">
    <property type="entry name" value="MFS_trans_sf"/>
</dbReference>
<gene>
    <name evidence="10" type="ORF">H2204_009455</name>
</gene>
<feature type="compositionally biased region" description="Polar residues" evidence="7">
    <location>
        <begin position="595"/>
        <end position="617"/>
    </location>
</feature>
<feature type="transmembrane region" description="Helical" evidence="8">
    <location>
        <begin position="226"/>
        <end position="246"/>
    </location>
</feature>
<dbReference type="Proteomes" id="UP001172681">
    <property type="component" value="Unassembled WGS sequence"/>
</dbReference>
<dbReference type="InterPro" id="IPR010573">
    <property type="entry name" value="MFS_Str1/Tri12-like"/>
</dbReference>
<dbReference type="AlphaFoldDB" id="A0AA38XXY4"/>
<dbReference type="EMBL" id="JAPDRN010000074">
    <property type="protein sequence ID" value="KAJ9628195.1"/>
    <property type="molecule type" value="Genomic_DNA"/>
</dbReference>
<feature type="transmembrane region" description="Helical" evidence="8">
    <location>
        <begin position="70"/>
        <end position="96"/>
    </location>
</feature>
<feature type="transmembrane region" description="Helical" evidence="8">
    <location>
        <begin position="298"/>
        <end position="318"/>
    </location>
</feature>
<keyword evidence="4 8" id="KW-0812">Transmembrane</keyword>
<evidence type="ECO:0000259" key="9">
    <source>
        <dbReference type="PROSITE" id="PS50850"/>
    </source>
</evidence>
<dbReference type="InterPro" id="IPR020846">
    <property type="entry name" value="MFS_dom"/>
</dbReference>
<dbReference type="PROSITE" id="PS00216">
    <property type="entry name" value="SUGAR_TRANSPORT_1"/>
    <property type="match status" value="1"/>
</dbReference>
<evidence type="ECO:0000256" key="5">
    <source>
        <dbReference type="ARBA" id="ARBA00022989"/>
    </source>
</evidence>
<dbReference type="Pfam" id="PF06609">
    <property type="entry name" value="TRI12"/>
    <property type="match status" value="1"/>
</dbReference>
<dbReference type="PROSITE" id="PS50850">
    <property type="entry name" value="MFS"/>
    <property type="match status" value="1"/>
</dbReference>
<feature type="transmembrane region" description="Helical" evidence="8">
    <location>
        <begin position="139"/>
        <end position="157"/>
    </location>
</feature>
<evidence type="ECO:0000313" key="11">
    <source>
        <dbReference type="Proteomes" id="UP001172681"/>
    </source>
</evidence>
<dbReference type="PANTHER" id="PTHR23501">
    <property type="entry name" value="MAJOR FACILITATOR SUPERFAMILY"/>
    <property type="match status" value="1"/>
</dbReference>
<keyword evidence="6 8" id="KW-0472">Membrane</keyword>
<organism evidence="10 11">
    <name type="scientific">Knufia peltigerae</name>
    <dbReference type="NCBI Taxonomy" id="1002370"/>
    <lineage>
        <taxon>Eukaryota</taxon>
        <taxon>Fungi</taxon>
        <taxon>Dikarya</taxon>
        <taxon>Ascomycota</taxon>
        <taxon>Pezizomycotina</taxon>
        <taxon>Eurotiomycetes</taxon>
        <taxon>Chaetothyriomycetidae</taxon>
        <taxon>Chaetothyriales</taxon>
        <taxon>Trichomeriaceae</taxon>
        <taxon>Knufia</taxon>
    </lineage>
</organism>
<evidence type="ECO:0000256" key="1">
    <source>
        <dbReference type="ARBA" id="ARBA00004141"/>
    </source>
</evidence>
<dbReference type="Gene3D" id="1.20.1250.20">
    <property type="entry name" value="MFS general substrate transporter like domains"/>
    <property type="match status" value="2"/>
</dbReference>
<feature type="transmembrane region" description="Helical" evidence="8">
    <location>
        <begin position="553"/>
        <end position="572"/>
    </location>
</feature>
<dbReference type="CDD" id="cd06179">
    <property type="entry name" value="MFS_TRI12_like"/>
    <property type="match status" value="1"/>
</dbReference>
<feature type="transmembrane region" description="Helical" evidence="8">
    <location>
        <begin position="108"/>
        <end position="127"/>
    </location>
</feature>
<dbReference type="PANTHER" id="PTHR23501:SF102">
    <property type="entry name" value="DRUG TRANSPORTER, PUTATIVE (AFU_ORTHOLOGUE AFUA_3G08530)-RELATED"/>
    <property type="match status" value="1"/>
</dbReference>
<feature type="transmembrane region" description="Helical" evidence="8">
    <location>
        <begin position="403"/>
        <end position="422"/>
    </location>
</feature>
<evidence type="ECO:0000256" key="6">
    <source>
        <dbReference type="ARBA" id="ARBA00023136"/>
    </source>
</evidence>
<reference evidence="10" key="1">
    <citation type="submission" date="2022-10" db="EMBL/GenBank/DDBJ databases">
        <title>Culturing micro-colonial fungi from biological soil crusts in the Mojave desert and describing Neophaeococcomyces mojavensis, and introducing the new genera and species Taxawa tesnikishii.</title>
        <authorList>
            <person name="Kurbessoian T."/>
            <person name="Stajich J.E."/>
        </authorList>
    </citation>
    <scope>NUCLEOTIDE SEQUENCE</scope>
    <source>
        <strain evidence="10">TK_35</strain>
    </source>
</reference>
<feature type="domain" description="Major facilitator superfamily (MFS) profile" evidence="9">
    <location>
        <begin position="73"/>
        <end position="577"/>
    </location>
</feature>
<evidence type="ECO:0000256" key="7">
    <source>
        <dbReference type="SAM" id="MobiDB-lite"/>
    </source>
</evidence>
<feature type="transmembrane region" description="Helical" evidence="8">
    <location>
        <begin position="267"/>
        <end position="286"/>
    </location>
</feature>
<feature type="transmembrane region" description="Helical" evidence="8">
    <location>
        <begin position="163"/>
        <end position="183"/>
    </location>
</feature>
<feature type="transmembrane region" description="Helical" evidence="8">
    <location>
        <begin position="462"/>
        <end position="483"/>
    </location>
</feature>
<protein>
    <recommendedName>
        <fullName evidence="9">Major facilitator superfamily (MFS) profile domain-containing protein</fullName>
    </recommendedName>
</protein>
<feature type="region of interest" description="Disordered" evidence="7">
    <location>
        <begin position="592"/>
        <end position="617"/>
    </location>
</feature>
<comment type="caution">
    <text evidence="10">The sequence shown here is derived from an EMBL/GenBank/DDBJ whole genome shotgun (WGS) entry which is preliminary data.</text>
</comment>
<feature type="transmembrane region" description="Helical" evidence="8">
    <location>
        <begin position="378"/>
        <end position="396"/>
    </location>
</feature>
<dbReference type="GO" id="GO:0005886">
    <property type="term" value="C:plasma membrane"/>
    <property type="evidence" value="ECO:0007669"/>
    <property type="project" value="TreeGrafter"/>
</dbReference>
<feature type="compositionally biased region" description="Basic and acidic residues" evidence="7">
    <location>
        <begin position="17"/>
        <end position="32"/>
    </location>
</feature>
<evidence type="ECO:0000313" key="10">
    <source>
        <dbReference type="EMBL" id="KAJ9628195.1"/>
    </source>
</evidence>
<feature type="transmembrane region" description="Helical" evidence="8">
    <location>
        <begin position="339"/>
        <end position="358"/>
    </location>
</feature>
<dbReference type="InterPro" id="IPR053791">
    <property type="entry name" value="MFS_Tri12-like"/>
</dbReference>
<comment type="similarity">
    <text evidence="2">Belongs to the major facilitator superfamily. TCR/Tet family.</text>
</comment>
<proteinExistence type="inferred from homology"/>
<feature type="transmembrane region" description="Helical" evidence="8">
    <location>
        <begin position="428"/>
        <end position="450"/>
    </location>
</feature>
<sequence length="631" mass="68694">MSPKKMSSHISQQQVAAHEHREEHEAEKKPVKGEIGNELLDPNIRDDHGDPHRAALEDLDDERKVSIRTWIAIFFLGFTGNPSISFTINTVFSVLVPISLELQGSTDNVSWMASGWSLAASVAFTLAGQLSDFFGRRDTLLFGQIVLIIGHIIGATSQSVHQSIAAMVILGFGTGTAFVNYPAISELLPNRYRSLGLASTELHILATSAFGPLMARALTKNASWRWIYILGVITGVISFAGTAIFYTPPSRPFLDRSRRDILGELDYGGIFLFTCGTTLFLLGLGWGGTTYPWASAHVLAPLIIGIVVFISTFFWDFYGPVKRPIFPYRLFKKFREFTSLLVVIFVTGLVFISINTLIPEEIAYVFTSDSIKAGIYNIPAGACGALGGTVLGGLLFKIKHVHWQIMTAVAIQSIFTALMALITPDRIAMGVVFQAFTNIPFGWILIACYVTCGLHIPQRDIGLAYGLIGGVRFLGGAIGTAIFTTVVNNRSATTIPSRVITAVTPLGYPVDRVPGLIVALSAGIKSELAQVPQDVVSAASEAVRWGYTDAFKIAWLVSIPFGVAAFVVSTFIRDPSLYFTKHTAVTMRKTRLDGPNTNTLNNTATDMDDGTVTTNPTDFKRQEDHVEISNA</sequence>
<evidence type="ECO:0000256" key="3">
    <source>
        <dbReference type="ARBA" id="ARBA00022448"/>
    </source>
</evidence>
<keyword evidence="11" id="KW-1185">Reference proteome</keyword>
<keyword evidence="5 8" id="KW-1133">Transmembrane helix</keyword>
<dbReference type="InterPro" id="IPR005829">
    <property type="entry name" value="Sugar_transporter_CS"/>
</dbReference>
<keyword evidence="3" id="KW-0813">Transport</keyword>
<dbReference type="SUPFAM" id="SSF103473">
    <property type="entry name" value="MFS general substrate transporter"/>
    <property type="match status" value="1"/>
</dbReference>